<dbReference type="EMBL" id="JAQQWL010000007">
    <property type="protein sequence ID" value="KAK8064594.1"/>
    <property type="molecule type" value="Genomic_DNA"/>
</dbReference>
<proteinExistence type="predicted"/>
<reference evidence="1 2" key="1">
    <citation type="submission" date="2023-01" db="EMBL/GenBank/DDBJ databases">
        <title>Analysis of 21 Apiospora genomes using comparative genomics revels a genus with tremendous synthesis potential of carbohydrate active enzymes and secondary metabolites.</title>
        <authorList>
            <person name="Sorensen T."/>
        </authorList>
    </citation>
    <scope>NUCLEOTIDE SEQUENCE [LARGE SCALE GENOMIC DNA]</scope>
    <source>
        <strain evidence="1 2">CBS 135458</strain>
    </source>
</reference>
<name>A0ABR1V3D1_9PEZI</name>
<accession>A0ABR1V3D1</accession>
<dbReference type="Proteomes" id="UP001480595">
    <property type="component" value="Unassembled WGS sequence"/>
</dbReference>
<evidence type="ECO:0000313" key="2">
    <source>
        <dbReference type="Proteomes" id="UP001480595"/>
    </source>
</evidence>
<organism evidence="1 2">
    <name type="scientific">Apiospora phragmitis</name>
    <dbReference type="NCBI Taxonomy" id="2905665"/>
    <lineage>
        <taxon>Eukaryota</taxon>
        <taxon>Fungi</taxon>
        <taxon>Dikarya</taxon>
        <taxon>Ascomycota</taxon>
        <taxon>Pezizomycotina</taxon>
        <taxon>Sordariomycetes</taxon>
        <taxon>Xylariomycetidae</taxon>
        <taxon>Amphisphaeriales</taxon>
        <taxon>Apiosporaceae</taxon>
        <taxon>Apiospora</taxon>
    </lineage>
</organism>
<dbReference type="InterPro" id="IPR038883">
    <property type="entry name" value="AN11006-like"/>
</dbReference>
<comment type="caution">
    <text evidence="1">The sequence shown here is derived from an EMBL/GenBank/DDBJ whole genome shotgun (WGS) entry which is preliminary data.</text>
</comment>
<dbReference type="RefSeq" id="XP_066715583.1">
    <property type="nucleotide sequence ID" value="XM_066858641.1"/>
</dbReference>
<gene>
    <name evidence="1" type="ORF">PG994_007232</name>
</gene>
<dbReference type="PANTHER" id="PTHR42085">
    <property type="entry name" value="F-BOX DOMAIN-CONTAINING PROTEIN"/>
    <property type="match status" value="1"/>
</dbReference>
<dbReference type="GeneID" id="92091704"/>
<sequence>MADQGTFPFLLLPPELRSEIYYLALGDHRAWSDRYGPTICSALAPPAIIRTNRQIRHETLPVYYGQNRFSITFPLPGGYDAFERWCAVMGPHFRFIKKSISFTHTHNLCSGRREDDPRRIGDGTLDVNSLYAVSLACFNTMPDQAGAVFSVVGRRAVFDKVVDAQCTVAPLCTQVSSGIYLGWSLLYISRQTMVALT</sequence>
<protein>
    <submittedName>
        <fullName evidence="1">Uncharacterized protein</fullName>
    </submittedName>
</protein>
<keyword evidence="2" id="KW-1185">Reference proteome</keyword>
<evidence type="ECO:0000313" key="1">
    <source>
        <dbReference type="EMBL" id="KAK8064594.1"/>
    </source>
</evidence>
<dbReference type="PANTHER" id="PTHR42085:SF1">
    <property type="entry name" value="F-BOX DOMAIN-CONTAINING PROTEIN"/>
    <property type="match status" value="1"/>
</dbReference>